<evidence type="ECO:0000256" key="2">
    <source>
        <dbReference type="ARBA" id="ARBA00004245"/>
    </source>
</evidence>
<dbReference type="PANTHER" id="PTHR21490">
    <property type="entry name" value="ENKURIN-RELATED"/>
    <property type="match status" value="1"/>
</dbReference>
<dbReference type="PROSITE" id="PS51665">
    <property type="entry name" value="ENKURIN"/>
    <property type="match status" value="1"/>
</dbReference>
<evidence type="ECO:0000256" key="6">
    <source>
        <dbReference type="SAM" id="MobiDB-lite"/>
    </source>
</evidence>
<protein>
    <recommendedName>
        <fullName evidence="7">Enkurin domain-containing protein</fullName>
    </recommendedName>
</protein>
<keyword evidence="5" id="KW-0966">Cell projection</keyword>
<dbReference type="Pfam" id="PF13864">
    <property type="entry name" value="Enkurin"/>
    <property type="match status" value="1"/>
</dbReference>
<dbReference type="AlphaFoldDB" id="A0A3Q1KED7"/>
<accession>A0A3Q1KED7</accession>
<dbReference type="GO" id="GO:0005879">
    <property type="term" value="C:axonemal microtubule"/>
    <property type="evidence" value="ECO:0007669"/>
    <property type="project" value="TreeGrafter"/>
</dbReference>
<dbReference type="RefSeq" id="XP_026220067.1">
    <property type="nucleotide sequence ID" value="XM_026364282.1"/>
</dbReference>
<feature type="domain" description="Enkurin" evidence="7">
    <location>
        <begin position="161"/>
        <end position="253"/>
    </location>
</feature>
<dbReference type="GO" id="GO:0001669">
    <property type="term" value="C:acrosomal vesicle"/>
    <property type="evidence" value="ECO:0007669"/>
    <property type="project" value="TreeGrafter"/>
</dbReference>
<proteinExistence type="predicted"/>
<keyword evidence="3" id="KW-0963">Cytoplasm</keyword>
<gene>
    <name evidence="8" type="primary">ENKUR</name>
</gene>
<dbReference type="InterPro" id="IPR027012">
    <property type="entry name" value="Enkurin_dom"/>
</dbReference>
<dbReference type="GO" id="GO:0005516">
    <property type="term" value="F:calmodulin binding"/>
    <property type="evidence" value="ECO:0007669"/>
    <property type="project" value="TreeGrafter"/>
</dbReference>
<evidence type="ECO:0000256" key="3">
    <source>
        <dbReference type="ARBA" id="ARBA00022490"/>
    </source>
</evidence>
<evidence type="ECO:0000313" key="8">
    <source>
        <dbReference type="Ensembl" id="ENSATEP00000033656.2"/>
    </source>
</evidence>
<evidence type="ECO:0000256" key="5">
    <source>
        <dbReference type="ARBA" id="ARBA00023273"/>
    </source>
</evidence>
<reference evidence="8" key="1">
    <citation type="submission" date="2021-04" db="EMBL/GenBank/DDBJ databases">
        <authorList>
            <consortium name="Wellcome Sanger Institute Data Sharing"/>
        </authorList>
    </citation>
    <scope>NUCLEOTIDE SEQUENCE [LARGE SCALE GENOMIC DNA]</scope>
</reference>
<dbReference type="OrthoDB" id="2123594at2759"/>
<sequence length="256" mass="29795">MSEVVHPRESVYNLLPEEKVHVQKPPRYMSKFRPMVSLEEKIAKDAMRTMGPAKVEVPSPDKYLKKHSKEAKPPEKTLCSKEERHTCAMKKPPVPLRTEMPPMGIHTKRDFLKTATVVPMKPQPTSVDSNKGHKQLLEDSGLVPKYIKKKDYGEVPEYLQQRNEEEQRAQEAYDNYVKEQKERGAMKHLSDEDREAVLEGLKKNWDELHHEYQGLSLVTDTLSKKAHKERLEVAMKQLENDINLIERFKTIYIPNN</sequence>
<evidence type="ECO:0000256" key="1">
    <source>
        <dbReference type="ARBA" id="ARBA00004138"/>
    </source>
</evidence>
<reference evidence="8" key="2">
    <citation type="submission" date="2025-08" db="UniProtKB">
        <authorList>
            <consortium name="Ensembl"/>
        </authorList>
    </citation>
    <scope>IDENTIFICATION</scope>
</reference>
<dbReference type="GeneTree" id="ENSGT00940000153866"/>
<feature type="region of interest" description="Disordered" evidence="6">
    <location>
        <begin position="49"/>
        <end position="103"/>
    </location>
</feature>
<dbReference type="GeneID" id="113164798"/>
<organism evidence="8 9">
    <name type="scientific">Anabas testudineus</name>
    <name type="common">Climbing perch</name>
    <name type="synonym">Anthias testudineus</name>
    <dbReference type="NCBI Taxonomy" id="64144"/>
    <lineage>
        <taxon>Eukaryota</taxon>
        <taxon>Metazoa</taxon>
        <taxon>Chordata</taxon>
        <taxon>Craniata</taxon>
        <taxon>Vertebrata</taxon>
        <taxon>Euteleostomi</taxon>
        <taxon>Actinopterygii</taxon>
        <taxon>Neopterygii</taxon>
        <taxon>Teleostei</taxon>
        <taxon>Neoteleostei</taxon>
        <taxon>Acanthomorphata</taxon>
        <taxon>Anabantaria</taxon>
        <taxon>Anabantiformes</taxon>
        <taxon>Anabantoidei</taxon>
        <taxon>Anabantidae</taxon>
        <taxon>Anabas</taxon>
    </lineage>
</organism>
<dbReference type="FunCoup" id="A0A3Q1KED7">
    <property type="interactions" value="86"/>
</dbReference>
<dbReference type="Ensembl" id="ENSATET00000034145.3">
    <property type="protein sequence ID" value="ENSATEP00000033656.2"/>
    <property type="gene ID" value="ENSATEG00000023167.3"/>
</dbReference>
<evidence type="ECO:0000313" key="9">
    <source>
        <dbReference type="Proteomes" id="UP000265040"/>
    </source>
</evidence>
<dbReference type="STRING" id="64144.ENSATEP00000033656"/>
<dbReference type="InterPro" id="IPR052102">
    <property type="entry name" value="Enkurin_domain-protein"/>
</dbReference>
<dbReference type="PANTHER" id="PTHR21490:SF0">
    <property type="entry name" value="ENKURIN"/>
    <property type="match status" value="1"/>
</dbReference>
<reference evidence="8" key="3">
    <citation type="submission" date="2025-09" db="UniProtKB">
        <authorList>
            <consortium name="Ensembl"/>
        </authorList>
    </citation>
    <scope>IDENTIFICATION</scope>
</reference>
<dbReference type="Proteomes" id="UP000265040">
    <property type="component" value="Chromosome 2"/>
</dbReference>
<name>A0A3Q1KED7_ANATE</name>
<comment type="subcellular location">
    <subcellularLocation>
        <location evidence="1">Cell projection</location>
        <location evidence="1">Cilium</location>
    </subcellularLocation>
    <subcellularLocation>
        <location evidence="2">Cytoplasm</location>
        <location evidence="2">Cytoskeleton</location>
    </subcellularLocation>
</comment>
<keyword evidence="9" id="KW-1185">Reference proteome</keyword>
<evidence type="ECO:0000259" key="7">
    <source>
        <dbReference type="PROSITE" id="PS51665"/>
    </source>
</evidence>
<keyword evidence="4" id="KW-0206">Cytoskeleton</keyword>
<dbReference type="InParanoid" id="A0A3Q1KED7"/>
<evidence type="ECO:0000256" key="4">
    <source>
        <dbReference type="ARBA" id="ARBA00023212"/>
    </source>
</evidence>
<feature type="compositionally biased region" description="Basic and acidic residues" evidence="6">
    <location>
        <begin position="70"/>
        <end position="86"/>
    </location>
</feature>